<sequence>ARSREWAPSSAPQRKGECNHGGKGRHTIPSPLLPSKGHLDSSKVGCKRQGARVVVLQPQVLGSEEFGEEPDQEPRGEVAHGEALLHDLAHLLVRQQVRRRHREVGRGNHQLVQGDLAEVLAASLGGQRGPLELLSEPLGVDCIARQVPALGARHVDLALLLVGAPLLRVPAPAALVQLAHELQRPHAVVLGARVQQLHVVADELDAGRVQLLLAQGAAAVVLLAQVLVREELGEEVHQQARCEVADGQAALVDAAQLLLAEQALGARHLEVGLRDLQLVEVDGHQPDLLGPPSGPLALEAVLHLDHGDVVGQAGGVVAVVAGRLALAAAVQRQALELVVEALGALLQPGVLLLHVGEVDLRVVADDLQPLRVQLLLAAVPVAAELLAQLTVVEELGEEPVQKEHGELARRRGFVQELGEVLRVHHVVRGDGAAPLQGQGLLLVLAVQEVARVHLLGLEEAGDLAAGLAVLHFPLGPEAAEEVVELRQALGLPHGRVLHRRVVDLHVVADELQVQRLQLALGREAARTAAAGEVHVAEELREELHQQAAGQVAARQALVHDLLELRRRELVLGGWLELGHHLAGAHLLLDAAHFQRQQVHLAVQLGHVGRERVEHIEHLLDQKVDVGVPVAGRRRPAPTPAVPLLGLVQEPQRGRAVAGVRLFKELVGAEPVPGRGVLLLHDLVRDAVQRLLVGRGGRVVAGLLVAGPPHARGLAPARRLPVALAGRAVLPVAHACEERLQNKRGVRPRVRPPSGPTRPRAQAQSGGGGGGGGLCSARAAQPIATAAPPVRPWSSWEPEGFSFLWLLRPGLRGWLSGGDREPCLQQLRKGQLPRCPAGSTGQPQRCLQGHLRLEHGWPGSSQSPRSCGAHEVTGSPGF</sequence>
<feature type="region of interest" description="Disordered" evidence="1">
    <location>
        <begin position="856"/>
        <end position="877"/>
    </location>
</feature>
<name>A0A8P0TFA3_CANLF</name>
<feature type="region of interest" description="Disordered" evidence="1">
    <location>
        <begin position="1"/>
        <end position="44"/>
    </location>
</feature>
<dbReference type="Ensembl" id="ENSCAFT00000072880.2">
    <property type="protein sequence ID" value="ENSCAFP00000063713.2"/>
    <property type="gene ID" value="ENSCAFG00000044733.2"/>
</dbReference>
<protein>
    <submittedName>
        <fullName evidence="2">Uncharacterized protein</fullName>
    </submittedName>
</protein>
<dbReference type="Proteomes" id="UP000002254">
    <property type="component" value="Chromosome 12"/>
</dbReference>
<dbReference type="AlphaFoldDB" id="A0A8P0TFA3"/>
<reference evidence="2 3" key="1">
    <citation type="journal article" date="2005" name="Nature">
        <title>Genome sequence, comparative analysis and haplotype structure of the domestic dog.</title>
        <authorList>
            <consortium name="Broad Sequencing Platform"/>
            <person name="Lindblad-Toh K."/>
            <person name="Wade C.M."/>
            <person name="Mikkelsen T.S."/>
            <person name="Karlsson E.K."/>
            <person name="Jaffe D.B."/>
            <person name="Kamal M."/>
            <person name="Clamp M."/>
            <person name="Chang J.L."/>
            <person name="Kulbokas E.J. III"/>
            <person name="Zody M.C."/>
            <person name="Mauceli E."/>
            <person name="Xie X."/>
            <person name="Breen M."/>
            <person name="Wayne R.K."/>
            <person name="Ostrander E.A."/>
            <person name="Ponting C.P."/>
            <person name="Galibert F."/>
            <person name="Smith D.R."/>
            <person name="DeJong P.J."/>
            <person name="Kirkness E."/>
            <person name="Alvarez P."/>
            <person name="Biagi T."/>
            <person name="Brockman W."/>
            <person name="Butler J."/>
            <person name="Chin C.W."/>
            <person name="Cook A."/>
            <person name="Cuff J."/>
            <person name="Daly M.J."/>
            <person name="DeCaprio D."/>
            <person name="Gnerre S."/>
            <person name="Grabherr M."/>
            <person name="Kellis M."/>
            <person name="Kleber M."/>
            <person name="Bardeleben C."/>
            <person name="Goodstadt L."/>
            <person name="Heger A."/>
            <person name="Hitte C."/>
            <person name="Kim L."/>
            <person name="Koepfli K.P."/>
            <person name="Parker H.G."/>
            <person name="Pollinger J.P."/>
            <person name="Searle S.M."/>
            <person name="Sutter N.B."/>
            <person name="Thomas R."/>
            <person name="Webber C."/>
            <person name="Baldwin J."/>
            <person name="Abebe A."/>
            <person name="Abouelleil A."/>
            <person name="Aftuck L."/>
            <person name="Ait-Zahra M."/>
            <person name="Aldredge T."/>
            <person name="Allen N."/>
            <person name="An P."/>
            <person name="Anderson S."/>
            <person name="Antoine C."/>
            <person name="Arachchi H."/>
            <person name="Aslam A."/>
            <person name="Ayotte L."/>
            <person name="Bachantsang P."/>
            <person name="Barry A."/>
            <person name="Bayul T."/>
            <person name="Benamara M."/>
            <person name="Berlin A."/>
            <person name="Bessette D."/>
            <person name="Blitshteyn B."/>
            <person name="Bloom T."/>
            <person name="Blye J."/>
            <person name="Boguslavskiy L."/>
            <person name="Bonnet C."/>
            <person name="Boukhgalter B."/>
            <person name="Brown A."/>
            <person name="Cahill P."/>
            <person name="Calixte N."/>
            <person name="Camarata J."/>
            <person name="Cheshatsang Y."/>
            <person name="Chu J."/>
            <person name="Citroen M."/>
            <person name="Collymore A."/>
            <person name="Cooke P."/>
            <person name="Dawoe T."/>
            <person name="Daza R."/>
            <person name="Decktor K."/>
            <person name="DeGray S."/>
            <person name="Dhargay N."/>
            <person name="Dooley K."/>
            <person name="Dooley K."/>
            <person name="Dorje P."/>
            <person name="Dorjee K."/>
            <person name="Dorris L."/>
            <person name="Duffey N."/>
            <person name="Dupes A."/>
            <person name="Egbiremolen O."/>
            <person name="Elong R."/>
            <person name="Falk J."/>
            <person name="Farina A."/>
            <person name="Faro S."/>
            <person name="Ferguson D."/>
            <person name="Ferreira P."/>
            <person name="Fisher S."/>
            <person name="FitzGerald M."/>
            <person name="Foley K."/>
            <person name="Foley C."/>
            <person name="Franke A."/>
            <person name="Friedrich D."/>
            <person name="Gage D."/>
            <person name="Garber M."/>
            <person name="Gearin G."/>
            <person name="Giannoukos G."/>
            <person name="Goode T."/>
            <person name="Goyette A."/>
            <person name="Graham J."/>
            <person name="Grandbois E."/>
            <person name="Gyaltsen K."/>
            <person name="Hafez N."/>
            <person name="Hagopian D."/>
            <person name="Hagos B."/>
            <person name="Hall J."/>
            <person name="Healy C."/>
            <person name="Hegarty R."/>
            <person name="Honan T."/>
            <person name="Horn A."/>
            <person name="Houde N."/>
            <person name="Hughes L."/>
            <person name="Hunnicutt L."/>
            <person name="Husby M."/>
            <person name="Jester B."/>
            <person name="Jones C."/>
            <person name="Kamat A."/>
            <person name="Kanga B."/>
            <person name="Kells C."/>
            <person name="Khazanovich D."/>
            <person name="Kieu A.C."/>
            <person name="Kisner P."/>
            <person name="Kumar M."/>
            <person name="Lance K."/>
            <person name="Landers T."/>
            <person name="Lara M."/>
            <person name="Lee W."/>
            <person name="Leger J.P."/>
            <person name="Lennon N."/>
            <person name="Leuper L."/>
            <person name="LeVine S."/>
            <person name="Liu J."/>
            <person name="Liu X."/>
            <person name="Lokyitsang Y."/>
            <person name="Lokyitsang T."/>
            <person name="Lui A."/>
            <person name="Macdonald J."/>
            <person name="Major J."/>
            <person name="Marabella R."/>
            <person name="Maru K."/>
            <person name="Matthews C."/>
            <person name="McDonough S."/>
            <person name="Mehta T."/>
            <person name="Meldrim J."/>
            <person name="Melnikov A."/>
            <person name="Meneus L."/>
            <person name="Mihalev A."/>
            <person name="Mihova T."/>
            <person name="Miller K."/>
            <person name="Mittelman R."/>
            <person name="Mlenga V."/>
            <person name="Mulrain L."/>
            <person name="Munson G."/>
            <person name="Navidi A."/>
            <person name="Naylor J."/>
            <person name="Nguyen T."/>
            <person name="Nguyen N."/>
            <person name="Nguyen C."/>
            <person name="Nguyen T."/>
            <person name="Nicol R."/>
            <person name="Norbu N."/>
            <person name="Norbu C."/>
            <person name="Novod N."/>
            <person name="Nyima T."/>
            <person name="Olandt P."/>
            <person name="O'Neill B."/>
            <person name="O'Neill K."/>
            <person name="Osman S."/>
            <person name="Oyono L."/>
            <person name="Patti C."/>
            <person name="Perrin D."/>
            <person name="Phunkhang P."/>
            <person name="Pierre F."/>
            <person name="Priest M."/>
            <person name="Rachupka A."/>
            <person name="Raghuraman S."/>
            <person name="Rameau R."/>
            <person name="Ray V."/>
            <person name="Raymond C."/>
            <person name="Rege F."/>
            <person name="Rise C."/>
            <person name="Rogers J."/>
            <person name="Rogov P."/>
            <person name="Sahalie J."/>
            <person name="Settipalli S."/>
            <person name="Sharpe T."/>
            <person name="Shea T."/>
            <person name="Sheehan M."/>
            <person name="Sherpa N."/>
            <person name="Shi J."/>
            <person name="Shih D."/>
            <person name="Sloan J."/>
            <person name="Smith C."/>
            <person name="Sparrow T."/>
            <person name="Stalker J."/>
            <person name="Stange-Thomann N."/>
            <person name="Stavropoulos S."/>
            <person name="Stone C."/>
            <person name="Stone S."/>
            <person name="Sykes S."/>
            <person name="Tchuinga P."/>
            <person name="Tenzing P."/>
            <person name="Tesfaye S."/>
            <person name="Thoulutsang D."/>
            <person name="Thoulutsang Y."/>
            <person name="Topham K."/>
            <person name="Topping I."/>
            <person name="Tsamla T."/>
            <person name="Vassiliev H."/>
            <person name="Venkataraman V."/>
            <person name="Vo A."/>
            <person name="Wangchuk T."/>
            <person name="Wangdi T."/>
            <person name="Weiand M."/>
            <person name="Wilkinson J."/>
            <person name="Wilson A."/>
            <person name="Yadav S."/>
            <person name="Yang S."/>
            <person name="Yang X."/>
            <person name="Young G."/>
            <person name="Yu Q."/>
            <person name="Zainoun J."/>
            <person name="Zembek L."/>
            <person name="Zimmer A."/>
            <person name="Lander E.S."/>
        </authorList>
    </citation>
    <scope>NUCLEOTIDE SEQUENCE [LARGE SCALE GENOMIC DNA]</scope>
    <source>
        <strain evidence="2">Boxer</strain>
    </source>
</reference>
<reference evidence="2" key="2">
    <citation type="submission" date="2025-08" db="UniProtKB">
        <authorList>
            <consortium name="Ensembl"/>
        </authorList>
    </citation>
    <scope>IDENTIFICATION</scope>
</reference>
<evidence type="ECO:0000313" key="3">
    <source>
        <dbReference type="Proteomes" id="UP000002254"/>
    </source>
</evidence>
<evidence type="ECO:0000313" key="2">
    <source>
        <dbReference type="Ensembl" id="ENSCAFP00000063713.2"/>
    </source>
</evidence>
<organism evidence="2 3">
    <name type="scientific">Canis lupus familiaris</name>
    <name type="common">Dog</name>
    <name type="synonym">Canis familiaris</name>
    <dbReference type="NCBI Taxonomy" id="9615"/>
    <lineage>
        <taxon>Eukaryota</taxon>
        <taxon>Metazoa</taxon>
        <taxon>Chordata</taxon>
        <taxon>Craniata</taxon>
        <taxon>Vertebrata</taxon>
        <taxon>Euteleostomi</taxon>
        <taxon>Mammalia</taxon>
        <taxon>Eutheria</taxon>
        <taxon>Laurasiatheria</taxon>
        <taxon>Carnivora</taxon>
        <taxon>Caniformia</taxon>
        <taxon>Canidae</taxon>
        <taxon>Canis</taxon>
    </lineage>
</organism>
<feature type="region of interest" description="Disordered" evidence="1">
    <location>
        <begin position="740"/>
        <end position="775"/>
    </location>
</feature>
<feature type="compositionally biased region" description="Gly residues" evidence="1">
    <location>
        <begin position="764"/>
        <end position="773"/>
    </location>
</feature>
<accession>A0A8P0TFA3</accession>
<proteinExistence type="predicted"/>
<evidence type="ECO:0000256" key="1">
    <source>
        <dbReference type="SAM" id="MobiDB-lite"/>
    </source>
</evidence>